<dbReference type="STRING" id="500610.SAMN02799615_03831"/>
<evidence type="ECO:0000313" key="1">
    <source>
        <dbReference type="EMBL" id="SFF49438.1"/>
    </source>
</evidence>
<dbReference type="Proteomes" id="UP000199477">
    <property type="component" value="Unassembled WGS sequence"/>
</dbReference>
<protein>
    <submittedName>
        <fullName evidence="1">Uncharacterized protein</fullName>
    </submittedName>
</protein>
<name>A0A1I2J5Y7_9GAMM</name>
<evidence type="ECO:0000313" key="2">
    <source>
        <dbReference type="Proteomes" id="UP000199477"/>
    </source>
</evidence>
<dbReference type="EMBL" id="FONH01000021">
    <property type="protein sequence ID" value="SFF49438.1"/>
    <property type="molecule type" value="Genomic_DNA"/>
</dbReference>
<reference evidence="2" key="1">
    <citation type="submission" date="2016-10" db="EMBL/GenBank/DDBJ databases">
        <authorList>
            <person name="Varghese N."/>
            <person name="Submissions S."/>
        </authorList>
    </citation>
    <scope>NUCLEOTIDE SEQUENCE [LARGE SCALE GENOMIC DNA]</scope>
    <source>
        <strain evidence="2">UNC178MFTsu3.1</strain>
    </source>
</reference>
<proteinExistence type="predicted"/>
<organism evidence="1 2">
    <name type="scientific">Dyella marensis</name>
    <dbReference type="NCBI Taxonomy" id="500610"/>
    <lineage>
        <taxon>Bacteria</taxon>
        <taxon>Pseudomonadati</taxon>
        <taxon>Pseudomonadota</taxon>
        <taxon>Gammaproteobacteria</taxon>
        <taxon>Lysobacterales</taxon>
        <taxon>Rhodanobacteraceae</taxon>
        <taxon>Dyella</taxon>
    </lineage>
</organism>
<gene>
    <name evidence="1" type="ORF">SAMN02799615_03831</name>
</gene>
<dbReference type="AlphaFoldDB" id="A0A1I2J5Y7"/>
<keyword evidence="2" id="KW-1185">Reference proteome</keyword>
<accession>A0A1I2J5Y7</accession>
<sequence>MCPALRSEEGGGGRMRVRAERCASLFRSARTLTPTPLPEREGLYVALRTDGYSSASKMEPFSLREKVAAAG</sequence>